<evidence type="ECO:0000313" key="2">
    <source>
        <dbReference type="Proteomes" id="UP000028782"/>
    </source>
</evidence>
<accession>A0A076PRD5</accession>
<gene>
    <name evidence="1" type="ORF">O987_08960</name>
</gene>
<organism evidence="1 2">
    <name type="scientific">Comamonas testosteroni TK102</name>
    <dbReference type="NCBI Taxonomy" id="1392005"/>
    <lineage>
        <taxon>Bacteria</taxon>
        <taxon>Pseudomonadati</taxon>
        <taxon>Pseudomonadota</taxon>
        <taxon>Betaproteobacteria</taxon>
        <taxon>Burkholderiales</taxon>
        <taxon>Comamonadaceae</taxon>
        <taxon>Comamonas</taxon>
    </lineage>
</organism>
<sequence>MNWIPSLYPIQCLHELGCDFASCVAGLGEQTKDALIGPVVLSAMSAAVHGVLDIYTPTHRVMPTSLYVSVIAGSGLGKSASVNCAYQGFRDFEAGCEGRVVGRDGFDPSQGHPYRLDDASESGVIALFGSGAKAVAMVLDEGGMLAKHLSIPGSCKRYDGDDLRFQRKHEMTLMRDTRTTFCMTVQDAVFDALLKGKQGELMVHSGLIPRMLLSYATDSVQHISFQAPQNPNLHRFHDRVRELVNDYRTILQTSGQRAQISLSPEAEQLWHEADKYWKALPGSNDAWVDMEPFVHRAGEHAMRIAAVLQWFTDPGPVIELPYMQSALTLMEWHLEQALMGFGTPSEEAQRISLGDELYAYMLRKWKQCRQGTFSRVQLQRSGPEQSRKLPYLDWAIDQLLLEDKVVDHPPGSRKQLILNMTPGFVAQAIPVQPVPGRKLTDFLKGPKFGRPFGH</sequence>
<dbReference type="Pfam" id="PF13148">
    <property type="entry name" value="DUF3987"/>
    <property type="match status" value="2"/>
</dbReference>
<reference evidence="1 2" key="1">
    <citation type="journal article" date="2014" name="Genome Announc.">
        <title>Complete Genome Sequence of Polychlorinated Biphenyl Degrader Comamonas testosteroni TK102 (NBRC 109938).</title>
        <authorList>
            <person name="Fukuda K."/>
            <person name="Hosoyama A."/>
            <person name="Tsuchikane K."/>
            <person name="Ohji S."/>
            <person name="Yamazoe A."/>
            <person name="Fujita N."/>
            <person name="Shintani M."/>
            <person name="Kimbara K."/>
        </authorList>
    </citation>
    <scope>NUCLEOTIDE SEQUENCE [LARGE SCALE GENOMIC DNA]</scope>
    <source>
        <strain evidence="1">TK102</strain>
    </source>
</reference>
<name>A0A076PRD5_COMTE</name>
<evidence type="ECO:0000313" key="1">
    <source>
        <dbReference type="EMBL" id="AIJ45927.1"/>
    </source>
</evidence>
<dbReference type="HOGENOM" id="CLU_617791_0_0_4"/>
<dbReference type="Proteomes" id="UP000028782">
    <property type="component" value="Chromosome"/>
</dbReference>
<dbReference type="RefSeq" id="WP_051962154.1">
    <property type="nucleotide sequence ID" value="NZ_CP006704.1"/>
</dbReference>
<protein>
    <recommendedName>
        <fullName evidence="3">DUF3987 domain-containing protein</fullName>
    </recommendedName>
</protein>
<dbReference type="KEGG" id="ctes:O987_08960"/>
<evidence type="ECO:0008006" key="3">
    <source>
        <dbReference type="Google" id="ProtNLM"/>
    </source>
</evidence>
<dbReference type="AlphaFoldDB" id="A0A076PRD5"/>
<dbReference type="InterPro" id="IPR025048">
    <property type="entry name" value="DUF3987"/>
</dbReference>
<dbReference type="EMBL" id="CP006704">
    <property type="protein sequence ID" value="AIJ45927.1"/>
    <property type="molecule type" value="Genomic_DNA"/>
</dbReference>
<proteinExistence type="predicted"/>